<dbReference type="EMBL" id="CP064946">
    <property type="protein sequence ID" value="QPH51294.1"/>
    <property type="molecule type" value="Genomic_DNA"/>
</dbReference>
<dbReference type="PANTHER" id="PTHR35037:SF7">
    <property type="entry name" value="AUTOTRANSPORTER"/>
    <property type="match status" value="1"/>
</dbReference>
<dbReference type="InterPro" id="IPR012332">
    <property type="entry name" value="Autotransporter_pectin_lyase_C"/>
</dbReference>
<dbReference type="PANTHER" id="PTHR35037">
    <property type="entry name" value="C-TERMINAL REGION OF AIDA-LIKE PROTEIN"/>
    <property type="match status" value="1"/>
</dbReference>
<evidence type="ECO:0000313" key="4">
    <source>
        <dbReference type="EMBL" id="QPH51294.1"/>
    </source>
</evidence>
<dbReference type="PROSITE" id="PS51208">
    <property type="entry name" value="AUTOTRANSPORTER"/>
    <property type="match status" value="1"/>
</dbReference>
<dbReference type="InterPro" id="IPR005546">
    <property type="entry name" value="Autotransporte_beta"/>
</dbReference>
<keyword evidence="1 2" id="KW-0732">Signal</keyword>
<gene>
    <name evidence="4" type="ORF">IZU98_06885</name>
</gene>
<dbReference type="InterPro" id="IPR051551">
    <property type="entry name" value="Autotransporter_adhesion"/>
</dbReference>
<dbReference type="Gene3D" id="2.160.20.20">
    <property type="match status" value="1"/>
</dbReference>
<name>A0A7S9LLG3_9PSED</name>
<sequence length="716" mass="74670">MIRATTALPLVIIGNSAVAQTNVEGRTDIQFGTPLDNYRVLSGATLNATGANLLYVDAEAGAHVLLNDSDVTPGSSAVALALTGANATLERSTVTASSRALTGSQGASISANDSVIRGGSRGASLNQSHLELRRSEVHASDNNGVAVELFDGSVSASDSSLISGGRDGILVRDGSGQTDAKATIVLDNSRVEGLDGSAIAVGRGAGRAASAQIDVLNGSTLSASDGVLVNVADAATASLRVSDSQLLGDIVVAEGGNANVMLENAATLTGRLENVAQVAIDSGAEWAMVGNAAVEQLTMNGGRVSFGNIGEFHTLTLGSLSGNGTFVMDADFASGQHDFLDITGNATGDHSLLVRSSGTDLQADASLHMVHADSGDARFSLEGGPVDVGTYSYDLVPKGSGNDWYLDKSTRTISPGTQSVLALFNTAPTIWYGEMSTLRGRMGEVRRDAGQAGSWVRTFGNKYNVAGAEGLAYQQTQQGLSFGADAPLPIGDGNWLAGITAGYSQSDLSLARGTQAKVDSYHLGVYSTWLEPESGYYIDAVARLNQFKNQSDVRLSDGTKTKGSYDNLGVGAALEIGRHISLDEGWFVEPHAQLAGLIVQGKDYTLDNGMRAEGGRTHSLQTKLGATVGRKLEVGDGRMIQPYVRVAAVHEFANDNHVKVNGNGFNNDLSGSRGEVGTGIAVAWADKWRAHADFEYAHGSKLEQPWGVNLGVRYNW</sequence>
<dbReference type="SUPFAM" id="SSF103515">
    <property type="entry name" value="Autotransporter"/>
    <property type="match status" value="1"/>
</dbReference>
<evidence type="ECO:0000256" key="2">
    <source>
        <dbReference type="SAM" id="SignalP"/>
    </source>
</evidence>
<proteinExistence type="predicted"/>
<dbReference type="CDD" id="cd01343">
    <property type="entry name" value="PL1_Passenger_AT"/>
    <property type="match status" value="1"/>
</dbReference>
<dbReference type="SUPFAM" id="SSF51126">
    <property type="entry name" value="Pectin lyase-like"/>
    <property type="match status" value="1"/>
</dbReference>
<evidence type="ECO:0000256" key="1">
    <source>
        <dbReference type="ARBA" id="ARBA00022729"/>
    </source>
</evidence>
<dbReference type="SMART" id="SM00869">
    <property type="entry name" value="Autotransporter"/>
    <property type="match status" value="1"/>
</dbReference>
<evidence type="ECO:0000259" key="3">
    <source>
        <dbReference type="PROSITE" id="PS51208"/>
    </source>
</evidence>
<accession>A0A7S9LLG3</accession>
<dbReference type="InterPro" id="IPR011050">
    <property type="entry name" value="Pectin_lyase_fold/virulence"/>
</dbReference>
<protein>
    <submittedName>
        <fullName evidence="4">Autotransporter outer membrane beta-barrel domain-containing protein</fullName>
    </submittedName>
</protein>
<dbReference type="Proteomes" id="UP000594430">
    <property type="component" value="Chromosome"/>
</dbReference>
<feature type="chain" id="PRO_5031305136" evidence="2">
    <location>
        <begin position="20"/>
        <end position="716"/>
    </location>
</feature>
<dbReference type="Gene3D" id="2.40.128.130">
    <property type="entry name" value="Autotransporter beta-domain"/>
    <property type="match status" value="1"/>
</dbReference>
<feature type="domain" description="Autotransporter" evidence="3">
    <location>
        <begin position="447"/>
        <end position="716"/>
    </location>
</feature>
<organism evidence="4 5">
    <name type="scientific">Pseudomonas fulva</name>
    <dbReference type="NCBI Taxonomy" id="47880"/>
    <lineage>
        <taxon>Bacteria</taxon>
        <taxon>Pseudomonadati</taxon>
        <taxon>Pseudomonadota</taxon>
        <taxon>Gammaproteobacteria</taxon>
        <taxon>Pseudomonadales</taxon>
        <taxon>Pseudomonadaceae</taxon>
        <taxon>Pseudomonas</taxon>
    </lineage>
</organism>
<dbReference type="InterPro" id="IPR003991">
    <property type="entry name" value="Pertactin_virulence_factor"/>
</dbReference>
<dbReference type="NCBIfam" id="TIGR01414">
    <property type="entry name" value="autotrans_barl"/>
    <property type="match status" value="1"/>
</dbReference>
<feature type="signal peptide" evidence="2">
    <location>
        <begin position="1"/>
        <end position="19"/>
    </location>
</feature>
<dbReference type="Pfam" id="PF03212">
    <property type="entry name" value="Pertactin"/>
    <property type="match status" value="1"/>
</dbReference>
<dbReference type="AlphaFoldDB" id="A0A7S9LLG3"/>
<dbReference type="Pfam" id="PF03797">
    <property type="entry name" value="Autotransporter"/>
    <property type="match status" value="1"/>
</dbReference>
<dbReference type="PRINTS" id="PR01484">
    <property type="entry name" value="PRTACTNFAMLY"/>
</dbReference>
<dbReference type="InterPro" id="IPR036709">
    <property type="entry name" value="Autotransporte_beta_dom_sf"/>
</dbReference>
<reference evidence="4 5" key="1">
    <citation type="submission" date="2020-11" db="EMBL/GenBank/DDBJ databases">
        <title>Pseudomonas fulva producing VIM-24.</title>
        <authorList>
            <person name="Liu S."/>
        </authorList>
    </citation>
    <scope>NUCLEOTIDE SEQUENCE [LARGE SCALE GENOMIC DNA]</scope>
    <source>
        <strain evidence="4 5">ZDHY414</strain>
    </source>
</reference>
<dbReference type="InterPro" id="IPR006315">
    <property type="entry name" value="OM_autotransptr_brl_dom"/>
</dbReference>
<dbReference type="InterPro" id="IPR004899">
    <property type="entry name" value="Pertactin_central"/>
</dbReference>
<dbReference type="GO" id="GO:0019867">
    <property type="term" value="C:outer membrane"/>
    <property type="evidence" value="ECO:0007669"/>
    <property type="project" value="InterPro"/>
</dbReference>
<evidence type="ECO:0000313" key="5">
    <source>
        <dbReference type="Proteomes" id="UP000594430"/>
    </source>
</evidence>